<organism evidence="2 3">
    <name type="scientific">Hoeflea poritis</name>
    <dbReference type="NCBI Taxonomy" id="2993659"/>
    <lineage>
        <taxon>Bacteria</taxon>
        <taxon>Pseudomonadati</taxon>
        <taxon>Pseudomonadota</taxon>
        <taxon>Alphaproteobacteria</taxon>
        <taxon>Hyphomicrobiales</taxon>
        <taxon>Rhizobiaceae</taxon>
        <taxon>Hoeflea</taxon>
    </lineage>
</organism>
<reference evidence="2" key="1">
    <citation type="submission" date="2022-11" db="EMBL/GenBank/DDBJ databases">
        <title>Hoeflea poritis sp. nov., isolated from scleractinian coral Porites lutea.</title>
        <authorList>
            <person name="Zhang G."/>
            <person name="Wei Q."/>
            <person name="Cai L."/>
        </authorList>
    </citation>
    <scope>NUCLEOTIDE SEQUENCE</scope>
    <source>
        <strain evidence="2">E7-10</strain>
    </source>
</reference>
<keyword evidence="3" id="KW-1185">Reference proteome</keyword>
<gene>
    <name evidence="2" type="ORF">OOZ53_01465</name>
</gene>
<comment type="caution">
    <text evidence="2">The sequence shown here is derived from an EMBL/GenBank/DDBJ whole genome shotgun (WGS) entry which is preliminary data.</text>
</comment>
<evidence type="ECO:0000256" key="1">
    <source>
        <dbReference type="SAM" id="SignalP"/>
    </source>
</evidence>
<name>A0ABT4VH10_9HYPH</name>
<feature type="chain" id="PRO_5045330575" evidence="1">
    <location>
        <begin position="29"/>
        <end position="172"/>
    </location>
</feature>
<sequence length="172" mass="19532">MRVNRFADVLCAAIVALGVYLSASAAGAQVVFWIEPKNGFQAVSAEDFEKIKRLERSVFVSELKQDEIAIQDFKSENRIYRVLRFCPHEYTTECFTSFYRDDLADENLFLATRLPGITAAQYDSFFFCKDCGESYQVWFFSPNRPLSPYACPTIAYLTDDRATLNFGAGCSN</sequence>
<dbReference type="RefSeq" id="WP_271087511.1">
    <property type="nucleotide sequence ID" value="NZ_JAPJZH010000001.1"/>
</dbReference>
<evidence type="ECO:0000313" key="2">
    <source>
        <dbReference type="EMBL" id="MDA4843993.1"/>
    </source>
</evidence>
<dbReference type="EMBL" id="JAPJZH010000001">
    <property type="protein sequence ID" value="MDA4843993.1"/>
    <property type="molecule type" value="Genomic_DNA"/>
</dbReference>
<dbReference type="Proteomes" id="UP001148313">
    <property type="component" value="Unassembled WGS sequence"/>
</dbReference>
<keyword evidence="1" id="KW-0732">Signal</keyword>
<evidence type="ECO:0000313" key="3">
    <source>
        <dbReference type="Proteomes" id="UP001148313"/>
    </source>
</evidence>
<protein>
    <submittedName>
        <fullName evidence="2">Uncharacterized protein</fullName>
    </submittedName>
</protein>
<proteinExistence type="predicted"/>
<accession>A0ABT4VH10</accession>
<feature type="signal peptide" evidence="1">
    <location>
        <begin position="1"/>
        <end position="28"/>
    </location>
</feature>